<dbReference type="GO" id="GO:0009113">
    <property type="term" value="P:purine nucleobase biosynthetic process"/>
    <property type="evidence" value="ECO:0007669"/>
    <property type="project" value="InterPro"/>
</dbReference>
<dbReference type="AlphaFoldDB" id="A0A2N5ZCC4"/>
<evidence type="ECO:0000259" key="1">
    <source>
        <dbReference type="Pfam" id="PF02843"/>
    </source>
</evidence>
<dbReference type="InterPro" id="IPR020560">
    <property type="entry name" value="PRibGlycinamide_synth_C-dom"/>
</dbReference>
<evidence type="ECO:0000313" key="2">
    <source>
        <dbReference type="EMBL" id="PLX16299.1"/>
    </source>
</evidence>
<protein>
    <recommendedName>
        <fullName evidence="1">Phosphoribosylglycinamide synthetase C-domain domain-containing protein</fullName>
    </recommendedName>
</protein>
<comment type="caution">
    <text evidence="2">The sequence shown here is derived from an EMBL/GenBank/DDBJ whole genome shotgun (WGS) entry which is preliminary data.</text>
</comment>
<name>A0A2N5ZCC4_MUIH1</name>
<dbReference type="SUPFAM" id="SSF51246">
    <property type="entry name" value="Rudiment single hybrid motif"/>
    <property type="match status" value="1"/>
</dbReference>
<dbReference type="Proteomes" id="UP000234857">
    <property type="component" value="Unassembled WGS sequence"/>
</dbReference>
<accession>A0A2N5ZCC4</accession>
<dbReference type="EMBL" id="PKTG01000118">
    <property type="protein sequence ID" value="PLX16299.1"/>
    <property type="molecule type" value="Genomic_DNA"/>
</dbReference>
<dbReference type="Pfam" id="PF02843">
    <property type="entry name" value="GARS_C"/>
    <property type="match status" value="1"/>
</dbReference>
<dbReference type="InterPro" id="IPR037123">
    <property type="entry name" value="PRibGlycinamide_synth_C_sf"/>
</dbReference>
<dbReference type="Gene3D" id="3.90.600.10">
    <property type="entry name" value="Phosphoribosylglycinamide synthetase, C-terminal domain"/>
    <property type="match status" value="1"/>
</dbReference>
<dbReference type="GO" id="GO:0004637">
    <property type="term" value="F:phosphoribosylamine-glycine ligase activity"/>
    <property type="evidence" value="ECO:0007669"/>
    <property type="project" value="InterPro"/>
</dbReference>
<sequence length="40" mass="4587">MISVVGKGKDVSQARKKAYKELSHIEFENKYYRNDIGGNL</sequence>
<dbReference type="InterPro" id="IPR011054">
    <property type="entry name" value="Rudment_hybrid_motif"/>
</dbReference>
<organism evidence="2 3">
    <name type="scientific">Muiribacterium halophilum</name>
    <dbReference type="NCBI Taxonomy" id="2053465"/>
    <lineage>
        <taxon>Bacteria</taxon>
        <taxon>Candidatus Muiribacteriota</taxon>
        <taxon>Candidatus Muiribacteriia</taxon>
        <taxon>Candidatus Muiribacteriales</taxon>
        <taxon>Candidatus Muiribacteriaceae</taxon>
        <taxon>Candidatus Muiribacterium</taxon>
    </lineage>
</organism>
<proteinExistence type="predicted"/>
<feature type="domain" description="Phosphoribosylglycinamide synthetase C-domain" evidence="1">
    <location>
        <begin position="2"/>
        <end position="37"/>
    </location>
</feature>
<reference evidence="2 3" key="1">
    <citation type="submission" date="2017-11" db="EMBL/GenBank/DDBJ databases">
        <title>Genome-resolved metagenomics identifies genetic mobility, metabolic interactions, and unexpected diversity in perchlorate-reducing communities.</title>
        <authorList>
            <person name="Barnum T.P."/>
            <person name="Figueroa I.A."/>
            <person name="Carlstrom C.I."/>
            <person name="Lucas L.N."/>
            <person name="Engelbrektson A.L."/>
            <person name="Coates J.D."/>
        </authorList>
    </citation>
    <scope>NUCLEOTIDE SEQUENCE [LARGE SCALE GENOMIC DNA]</scope>
    <source>
        <strain evidence="2">BM706</strain>
    </source>
</reference>
<gene>
    <name evidence="2" type="ORF">C0601_10525</name>
</gene>
<evidence type="ECO:0000313" key="3">
    <source>
        <dbReference type="Proteomes" id="UP000234857"/>
    </source>
</evidence>